<organism evidence="3 4">
    <name type="scientific">Madurella fahalii</name>
    <dbReference type="NCBI Taxonomy" id="1157608"/>
    <lineage>
        <taxon>Eukaryota</taxon>
        <taxon>Fungi</taxon>
        <taxon>Dikarya</taxon>
        <taxon>Ascomycota</taxon>
        <taxon>Pezizomycotina</taxon>
        <taxon>Sordariomycetes</taxon>
        <taxon>Sordariomycetidae</taxon>
        <taxon>Sordariales</taxon>
        <taxon>Sordariales incertae sedis</taxon>
        <taxon>Madurella</taxon>
    </lineage>
</organism>
<evidence type="ECO:0000256" key="2">
    <source>
        <dbReference type="SAM" id="Phobius"/>
    </source>
</evidence>
<keyword evidence="2" id="KW-0812">Transmembrane</keyword>
<gene>
    <name evidence="3" type="ORF">MFIFM68171_00146</name>
</gene>
<dbReference type="PANTHER" id="PTHR42101:SF1">
    <property type="entry name" value="LOW TEMPERATURE REQUIREMENT A"/>
    <property type="match status" value="1"/>
</dbReference>
<feature type="compositionally biased region" description="Basic and acidic residues" evidence="1">
    <location>
        <begin position="20"/>
        <end position="41"/>
    </location>
</feature>
<sequence>MTPEEKETYVEDPLPLFGEQQHDLDPEAKPQPDPRDRIKPDEVKADPHNLMLLYDLFFAANLTAFSNIHETTNGERLVAYVGYFLVLWFLWFNVMLFDVRFVVDSIAERVLRAIHLGAMVGVSVVAPQYNPAAQVKGTFQAFSVTLMVARVVLAAQYGLTILRKPNAWKGLAVMSATHGAAALVYLGITFRFTDSTNSRVFVAWYILGFVETFIIFVVPYKFQGLSFGTTALPERMKTATLLILGEGVIVVAEHVSTVVKNANSWTSETIGVLTATVALIYVIFQLYFDWSWPAAGFKSSNPIFLYVWSVLHLLFHISLVLVMEGATQFVVWWKIVEMINFVSDQFLYTYNTAIADGASAIASGMVAHLNSTIESIWVHYPPELLVTYLHKEALLQEILAIDDTHWGNFPSLAEMEAGAGTNARYQDFVDKFRGLKVTVLNSILQSFNIEEIEDSGWQDHPSTYEQHAYEDASDRFNLVYIYVFCLAGVALIMMSFLHVFSRMNTRSTLVQRITTGTNITLGMGLMLLASMSRFESHAKFAMTPWIIPSLFLVYLCALILAHISRSYGRGEREEETGNLGLIRTDAEALKS</sequence>
<evidence type="ECO:0000313" key="4">
    <source>
        <dbReference type="Proteomes" id="UP001628179"/>
    </source>
</evidence>
<dbReference type="InterPro" id="IPR010640">
    <property type="entry name" value="Low_temperature_requirement_A"/>
</dbReference>
<feature type="transmembrane region" description="Helical" evidence="2">
    <location>
        <begin position="110"/>
        <end position="129"/>
    </location>
</feature>
<name>A0ABQ0FWR0_9PEZI</name>
<feature type="region of interest" description="Disordered" evidence="1">
    <location>
        <begin position="1"/>
        <end position="41"/>
    </location>
</feature>
<feature type="transmembrane region" description="Helical" evidence="2">
    <location>
        <begin position="202"/>
        <end position="220"/>
    </location>
</feature>
<feature type="transmembrane region" description="Helical" evidence="2">
    <location>
        <begin position="171"/>
        <end position="190"/>
    </location>
</feature>
<evidence type="ECO:0000313" key="3">
    <source>
        <dbReference type="EMBL" id="GAB1309936.1"/>
    </source>
</evidence>
<feature type="transmembrane region" description="Helical" evidence="2">
    <location>
        <begin position="303"/>
        <end position="323"/>
    </location>
</feature>
<keyword evidence="2" id="KW-0472">Membrane</keyword>
<accession>A0ABQ0FWR0</accession>
<dbReference type="GeneID" id="98170891"/>
<feature type="transmembrane region" description="Helical" evidence="2">
    <location>
        <begin position="479"/>
        <end position="501"/>
    </location>
</feature>
<feature type="transmembrane region" description="Helical" evidence="2">
    <location>
        <begin position="80"/>
        <end position="103"/>
    </location>
</feature>
<feature type="transmembrane region" description="Helical" evidence="2">
    <location>
        <begin position="241"/>
        <end position="259"/>
    </location>
</feature>
<feature type="transmembrane region" description="Helical" evidence="2">
    <location>
        <begin position="513"/>
        <end position="533"/>
    </location>
</feature>
<comment type="caution">
    <text evidence="3">The sequence shown here is derived from an EMBL/GenBank/DDBJ whole genome shotgun (WGS) entry which is preliminary data.</text>
</comment>
<dbReference type="PANTHER" id="PTHR42101">
    <property type="entry name" value="CHROMOSOME 16, WHOLE GENOME SHOTGUN SEQUENCE"/>
    <property type="match status" value="1"/>
</dbReference>
<keyword evidence="4" id="KW-1185">Reference proteome</keyword>
<dbReference type="Pfam" id="PF06772">
    <property type="entry name" value="LtrA"/>
    <property type="match status" value="1"/>
</dbReference>
<dbReference type="EMBL" id="BAAFSV010000001">
    <property type="protein sequence ID" value="GAB1309936.1"/>
    <property type="molecule type" value="Genomic_DNA"/>
</dbReference>
<protein>
    <submittedName>
        <fullName evidence="3">Low temperature requirement A</fullName>
    </submittedName>
</protein>
<keyword evidence="2" id="KW-1133">Transmembrane helix</keyword>
<proteinExistence type="predicted"/>
<dbReference type="RefSeq" id="XP_070911669.1">
    <property type="nucleotide sequence ID" value="XM_071055568.1"/>
</dbReference>
<feature type="transmembrane region" description="Helical" evidence="2">
    <location>
        <begin position="141"/>
        <end position="159"/>
    </location>
</feature>
<dbReference type="Proteomes" id="UP001628179">
    <property type="component" value="Unassembled WGS sequence"/>
</dbReference>
<reference evidence="3 4" key="1">
    <citation type="submission" date="2024-09" db="EMBL/GenBank/DDBJ databases">
        <title>Itraconazole resistance in Madurella fahalii resulting from another homologue of gene encoding cytochrome P450 14-alpha sterol demethylase (CYP51).</title>
        <authorList>
            <person name="Yoshioka I."/>
            <person name="Fahal A.H."/>
            <person name="Kaneko S."/>
            <person name="Yaguchi T."/>
        </authorList>
    </citation>
    <scope>NUCLEOTIDE SEQUENCE [LARGE SCALE GENOMIC DNA]</scope>
    <source>
        <strain evidence="3 4">IFM 68171</strain>
    </source>
</reference>
<evidence type="ECO:0000256" key="1">
    <source>
        <dbReference type="SAM" id="MobiDB-lite"/>
    </source>
</evidence>
<feature type="transmembrane region" description="Helical" evidence="2">
    <location>
        <begin position="545"/>
        <end position="563"/>
    </location>
</feature>
<feature type="transmembrane region" description="Helical" evidence="2">
    <location>
        <begin position="271"/>
        <end position="291"/>
    </location>
</feature>